<dbReference type="Proteomes" id="UP001165565">
    <property type="component" value="Unassembled WGS sequence"/>
</dbReference>
<name>A0AA41Z5Q4_9SPHN</name>
<accession>A0AA41Z5Q4</accession>
<feature type="transmembrane region" description="Helical" evidence="1">
    <location>
        <begin position="36"/>
        <end position="54"/>
    </location>
</feature>
<proteinExistence type="predicted"/>
<feature type="transmembrane region" description="Helical" evidence="1">
    <location>
        <begin position="6"/>
        <end position="29"/>
    </location>
</feature>
<sequence>MSYLVAITLFHTALCFIAIGAGAVAVAGLCQGRRIWTGRFLALATAVSVTGYFFPFHGVTPAMIVGAIALGVIVVALAAYRHFHLEGVWARVYASALVASLYLLAFVTVAQAFQKIPVLHGLAPTQSELPFAIAQIGVLIFFLIVGWRATSRFRASVSAGRPVMLK</sequence>
<comment type="caution">
    <text evidence="2">The sequence shown here is derived from an EMBL/GenBank/DDBJ whole genome shotgun (WGS) entry which is preliminary data.</text>
</comment>
<evidence type="ECO:0000313" key="3">
    <source>
        <dbReference type="Proteomes" id="UP001165565"/>
    </source>
</evidence>
<reference evidence="2" key="1">
    <citation type="submission" date="2022-06" db="EMBL/GenBank/DDBJ databases">
        <title>Sphingomonas sp. nov. isolated from rhizosphere soil of tomato.</title>
        <authorList>
            <person name="Dong H."/>
            <person name="Gao R."/>
        </authorList>
    </citation>
    <scope>NUCLEOTIDE SEQUENCE</scope>
    <source>
        <strain evidence="2">MMSM24</strain>
    </source>
</reference>
<protein>
    <submittedName>
        <fullName evidence="2">Uncharacterized protein</fullName>
    </submittedName>
</protein>
<dbReference type="EMBL" id="JANFAV010000003">
    <property type="protein sequence ID" value="MCW6534510.1"/>
    <property type="molecule type" value="Genomic_DNA"/>
</dbReference>
<evidence type="ECO:0000256" key="1">
    <source>
        <dbReference type="SAM" id="Phobius"/>
    </source>
</evidence>
<keyword evidence="3" id="KW-1185">Reference proteome</keyword>
<keyword evidence="1" id="KW-0472">Membrane</keyword>
<feature type="transmembrane region" description="Helical" evidence="1">
    <location>
        <begin position="60"/>
        <end position="80"/>
    </location>
</feature>
<feature type="transmembrane region" description="Helical" evidence="1">
    <location>
        <begin position="92"/>
        <end position="113"/>
    </location>
</feature>
<gene>
    <name evidence="2" type="ORF">NEE01_06890</name>
</gene>
<keyword evidence="1" id="KW-0812">Transmembrane</keyword>
<feature type="transmembrane region" description="Helical" evidence="1">
    <location>
        <begin position="129"/>
        <end position="147"/>
    </location>
</feature>
<organism evidence="2 3">
    <name type="scientific">Sphingomonas lycopersici</name>
    <dbReference type="NCBI Taxonomy" id="2951807"/>
    <lineage>
        <taxon>Bacteria</taxon>
        <taxon>Pseudomonadati</taxon>
        <taxon>Pseudomonadota</taxon>
        <taxon>Alphaproteobacteria</taxon>
        <taxon>Sphingomonadales</taxon>
        <taxon>Sphingomonadaceae</taxon>
        <taxon>Sphingomonas</taxon>
    </lineage>
</organism>
<evidence type="ECO:0000313" key="2">
    <source>
        <dbReference type="EMBL" id="MCW6534510.1"/>
    </source>
</evidence>
<dbReference type="AlphaFoldDB" id="A0AA41Z5Q4"/>
<keyword evidence="1" id="KW-1133">Transmembrane helix</keyword>
<dbReference type="RefSeq" id="WP_265268396.1">
    <property type="nucleotide sequence ID" value="NZ_JANFAV010000003.1"/>
</dbReference>